<feature type="domain" description="Poly(A) RNA polymerase mitochondrial-like central palm" evidence="1">
    <location>
        <begin position="87"/>
        <end position="211"/>
    </location>
</feature>
<dbReference type="STRING" id="451379.A0A0N5AQH7"/>
<dbReference type="SUPFAM" id="SSF81301">
    <property type="entry name" value="Nucleotidyltransferase"/>
    <property type="match status" value="1"/>
</dbReference>
<dbReference type="Gene3D" id="1.10.1410.10">
    <property type="match status" value="1"/>
</dbReference>
<dbReference type="Pfam" id="PF22600">
    <property type="entry name" value="MTPAP-like_central"/>
    <property type="match status" value="1"/>
</dbReference>
<reference evidence="3" key="1">
    <citation type="submission" date="2017-02" db="UniProtKB">
        <authorList>
            <consortium name="WormBaseParasite"/>
        </authorList>
    </citation>
    <scope>IDENTIFICATION</scope>
</reference>
<accession>A0A0N5AQH7</accession>
<dbReference type="PANTHER" id="PTHR12271:SF12">
    <property type="entry name" value="POLYMERASE NUCLEOTIDYL TRANSFERASE DOMAIN-CONTAINING PROTEIN"/>
    <property type="match status" value="1"/>
</dbReference>
<dbReference type="Proteomes" id="UP000046393">
    <property type="component" value="Unplaced"/>
</dbReference>
<sequence length="385" mass="43634">MACLPQLRFQLFKQVVIPTSQFAKYSLLTDVKYSGKKKGKKVNVNKSEDFSEQMLTLYKRKLLEFDKCLNTAAEDFYKISPKVRKYRNKIFNSIKSAVVGDSDRSVFMIGSSGSGLASESSDIDLVVFTSKDAKLREKNKQILSSKTLLRKYMHNLARRIGKCCPNDFDCNDISIISNARVPILVLQTKKNLKIEIQLNSENCLRNTLFLRNIVMKDSRIPVLIFWAKEWLRTLNLKNSKLGLFSSYHTALLDKLIQFTEDDLACDISPNAPLEVVISRLSAAQPPIIKVNRDLQPSVTELILHFIDYYSTLDFHKVHIFAASSVVKKRPENEFDETLCITDPFSTSTICLVKNGANLFAEAVAFTKRSMLAGKGLSWPMNFLGS</sequence>
<name>A0A0N5AQH7_9BILA</name>
<evidence type="ECO:0000259" key="1">
    <source>
        <dbReference type="Pfam" id="PF22600"/>
    </source>
</evidence>
<organism evidence="2 3">
    <name type="scientific">Syphacia muris</name>
    <dbReference type="NCBI Taxonomy" id="451379"/>
    <lineage>
        <taxon>Eukaryota</taxon>
        <taxon>Metazoa</taxon>
        <taxon>Ecdysozoa</taxon>
        <taxon>Nematoda</taxon>
        <taxon>Chromadorea</taxon>
        <taxon>Rhabditida</taxon>
        <taxon>Spirurina</taxon>
        <taxon>Oxyuridomorpha</taxon>
        <taxon>Oxyuroidea</taxon>
        <taxon>Oxyuridae</taxon>
        <taxon>Syphacia</taxon>
    </lineage>
</organism>
<dbReference type="PANTHER" id="PTHR12271">
    <property type="entry name" value="POLY A POLYMERASE CID PAP -RELATED"/>
    <property type="match status" value="1"/>
</dbReference>
<proteinExistence type="predicted"/>
<dbReference type="SUPFAM" id="SSF81631">
    <property type="entry name" value="PAP/OAS1 substrate-binding domain"/>
    <property type="match status" value="1"/>
</dbReference>
<dbReference type="GO" id="GO:0050265">
    <property type="term" value="F:RNA uridylyltransferase activity"/>
    <property type="evidence" value="ECO:0007669"/>
    <property type="project" value="TreeGrafter"/>
</dbReference>
<dbReference type="Gene3D" id="3.30.460.10">
    <property type="entry name" value="Beta Polymerase, domain 2"/>
    <property type="match status" value="1"/>
</dbReference>
<evidence type="ECO:0000313" key="3">
    <source>
        <dbReference type="WBParaSite" id="SMUV_0000694101-mRNA-1"/>
    </source>
</evidence>
<evidence type="ECO:0000313" key="2">
    <source>
        <dbReference type="Proteomes" id="UP000046393"/>
    </source>
</evidence>
<dbReference type="GO" id="GO:0031123">
    <property type="term" value="P:RNA 3'-end processing"/>
    <property type="evidence" value="ECO:0007669"/>
    <property type="project" value="TreeGrafter"/>
</dbReference>
<dbReference type="CDD" id="cd05402">
    <property type="entry name" value="NT_PAP_TUTase"/>
    <property type="match status" value="1"/>
</dbReference>
<keyword evidence="2" id="KW-1185">Reference proteome</keyword>
<dbReference type="AlphaFoldDB" id="A0A0N5AQH7"/>
<dbReference type="InterPro" id="IPR043519">
    <property type="entry name" value="NT_sf"/>
</dbReference>
<dbReference type="InterPro" id="IPR054708">
    <property type="entry name" value="MTPAP-like_central"/>
</dbReference>
<dbReference type="WBParaSite" id="SMUV_0000694101-mRNA-1">
    <property type="protein sequence ID" value="SMUV_0000694101-mRNA-1"/>
    <property type="gene ID" value="SMUV_0000694101"/>
</dbReference>
<protein>
    <submittedName>
        <fullName evidence="3">NTP_transf_2 domain-containing protein</fullName>
    </submittedName>
</protein>